<dbReference type="Proteomes" id="UP001271274">
    <property type="component" value="Unassembled WGS sequence"/>
</dbReference>
<evidence type="ECO:0000313" key="4">
    <source>
        <dbReference type="Proteomes" id="UP001271274"/>
    </source>
</evidence>
<sequence>MAQPGGRPARRLRGQPGRPLRGPGPATGRRSFITALQGKLRTSLDRFEQALDEGTTGVAIVRKHGEPWIRVSPRGKQEEPESLVAIKAEIERRWGTIDLLDILKYAEFDTDFIAEFASVATRENLSKDVLRRRLLLVLFGLGTNMASSASRSPASTASPSRRCAGCGTCSSTGPTCAPRW</sequence>
<reference evidence="3 4" key="1">
    <citation type="journal article" date="2023" name="Microb. Genom.">
        <title>Mesoterricola silvestris gen. nov., sp. nov., Mesoterricola sediminis sp. nov., Geothrix oryzae sp. nov., Geothrix edaphica sp. nov., Geothrix rubra sp. nov., and Geothrix limicola sp. nov., six novel members of Acidobacteriota isolated from soils.</title>
        <authorList>
            <person name="Weisberg A.J."/>
            <person name="Pearce E."/>
            <person name="Kramer C.G."/>
            <person name="Chang J.H."/>
            <person name="Clarke C.R."/>
        </authorList>
    </citation>
    <scope>NUCLEOTIDE SEQUENCE [LARGE SCALE GENOMIC DNA]</scope>
    <source>
        <strain evidence="3 4">ID09-01A</strain>
    </source>
</reference>
<proteinExistence type="predicted"/>
<evidence type="ECO:0000313" key="3">
    <source>
        <dbReference type="EMBL" id="MDX3707278.1"/>
    </source>
</evidence>
<feature type="domain" description="4Fe-4S ferredoxin-type" evidence="2">
    <location>
        <begin position="153"/>
        <end position="180"/>
    </location>
</feature>
<dbReference type="RefSeq" id="WP_060894169.1">
    <property type="nucleotide sequence ID" value="NZ_JARAYT010000043.1"/>
</dbReference>
<evidence type="ECO:0000259" key="2">
    <source>
        <dbReference type="PROSITE" id="PS51379"/>
    </source>
</evidence>
<organism evidence="3 4">
    <name type="scientific">Streptomyces europaeiscabiei</name>
    <dbReference type="NCBI Taxonomy" id="146819"/>
    <lineage>
        <taxon>Bacteria</taxon>
        <taxon>Bacillati</taxon>
        <taxon>Actinomycetota</taxon>
        <taxon>Actinomycetes</taxon>
        <taxon>Kitasatosporales</taxon>
        <taxon>Streptomycetaceae</taxon>
        <taxon>Streptomyces</taxon>
    </lineage>
</organism>
<evidence type="ECO:0000256" key="1">
    <source>
        <dbReference type="SAM" id="MobiDB-lite"/>
    </source>
</evidence>
<gene>
    <name evidence="3" type="ORF">PV662_47970</name>
</gene>
<protein>
    <submittedName>
        <fullName evidence="3">Tn3 family transposase</fullName>
    </submittedName>
</protein>
<dbReference type="EMBL" id="JARAYU010000046">
    <property type="protein sequence ID" value="MDX3707278.1"/>
    <property type="molecule type" value="Genomic_DNA"/>
</dbReference>
<dbReference type="PROSITE" id="PS51379">
    <property type="entry name" value="4FE4S_FER_2"/>
    <property type="match status" value="1"/>
</dbReference>
<keyword evidence="4" id="KW-1185">Reference proteome</keyword>
<name>A0ABU4NZM9_9ACTN</name>
<comment type="caution">
    <text evidence="3">The sequence shown here is derived from an EMBL/GenBank/DDBJ whole genome shotgun (WGS) entry which is preliminary data.</text>
</comment>
<accession>A0ABU4NZM9</accession>
<dbReference type="InterPro" id="IPR017896">
    <property type="entry name" value="4Fe4S_Fe-S-bd"/>
</dbReference>
<feature type="compositionally biased region" description="Low complexity" evidence="1">
    <location>
        <begin position="14"/>
        <end position="29"/>
    </location>
</feature>
<feature type="region of interest" description="Disordered" evidence="1">
    <location>
        <begin position="1"/>
        <end position="29"/>
    </location>
</feature>